<dbReference type="OrthoDB" id="10258955at2759"/>
<evidence type="ECO:0000256" key="6">
    <source>
        <dbReference type="ARBA" id="ARBA00012863"/>
    </source>
</evidence>
<comment type="catalytic activity">
    <reaction evidence="1">
        <text>(S)-allantoin + H2O = allantoate + H(+)</text>
        <dbReference type="Rhea" id="RHEA:17029"/>
        <dbReference type="ChEBI" id="CHEBI:15377"/>
        <dbReference type="ChEBI" id="CHEBI:15378"/>
        <dbReference type="ChEBI" id="CHEBI:15678"/>
        <dbReference type="ChEBI" id="CHEBI:17536"/>
        <dbReference type="EC" id="3.5.2.5"/>
    </reaction>
</comment>
<reference evidence="11 12" key="1">
    <citation type="submission" date="2016-05" db="EMBL/GenBank/DDBJ databases">
        <title>Genome sequencing reveals origins of a unique bacterial endosymbiosis in the earliest lineages of terrestrial Fungi.</title>
        <authorList>
            <consortium name="DOE Joint Genome Institute"/>
            <person name="Uehling J."/>
            <person name="Gryganskyi A."/>
            <person name="Hameed K."/>
            <person name="Tschaplinski T."/>
            <person name="Misztal P."/>
            <person name="Wu S."/>
            <person name="Desiro A."/>
            <person name="Vande Pol N."/>
            <person name="Du Z.-Y."/>
            <person name="Zienkiewicz A."/>
            <person name="Zienkiewicz K."/>
            <person name="Morin E."/>
            <person name="Tisserant E."/>
            <person name="Splivallo R."/>
            <person name="Hainaut M."/>
            <person name="Henrissat B."/>
            <person name="Ohm R."/>
            <person name="Kuo A."/>
            <person name="Yan J."/>
            <person name="Lipzen A."/>
            <person name="Nolan M."/>
            <person name="Labutti K."/>
            <person name="Barry K."/>
            <person name="Goldstein A."/>
            <person name="Labbe J."/>
            <person name="Schadt C."/>
            <person name="Tuskan G."/>
            <person name="Grigoriev I."/>
            <person name="Martin F."/>
            <person name="Vilgalys R."/>
            <person name="Bonito G."/>
        </authorList>
    </citation>
    <scope>NUCLEOTIDE SEQUENCE [LARGE SCALE GENOMIC DNA]</scope>
    <source>
        <strain evidence="11 12">AG-77</strain>
    </source>
</reference>
<dbReference type="NCBIfam" id="TIGR03178">
    <property type="entry name" value="allantoinase"/>
    <property type="match status" value="1"/>
</dbReference>
<dbReference type="SUPFAM" id="SSF51338">
    <property type="entry name" value="Composite domain of metallo-dependent hydrolases"/>
    <property type="match status" value="1"/>
</dbReference>
<dbReference type="GO" id="GO:0008270">
    <property type="term" value="F:zinc ion binding"/>
    <property type="evidence" value="ECO:0007669"/>
    <property type="project" value="InterPro"/>
</dbReference>
<dbReference type="EC" id="3.5.2.5" evidence="6"/>
<evidence type="ECO:0000256" key="2">
    <source>
        <dbReference type="ARBA" id="ARBA00001947"/>
    </source>
</evidence>
<gene>
    <name evidence="11" type="ORF">K457DRAFT_136726</name>
</gene>
<evidence type="ECO:0000313" key="11">
    <source>
        <dbReference type="EMBL" id="OAQ30774.1"/>
    </source>
</evidence>
<evidence type="ECO:0000259" key="10">
    <source>
        <dbReference type="Pfam" id="PF01979"/>
    </source>
</evidence>
<evidence type="ECO:0000256" key="1">
    <source>
        <dbReference type="ARBA" id="ARBA00001756"/>
    </source>
</evidence>
<dbReference type="SUPFAM" id="SSF51556">
    <property type="entry name" value="Metallo-dependent hydrolases"/>
    <property type="match status" value="1"/>
</dbReference>
<dbReference type="GO" id="GO:0006145">
    <property type="term" value="P:purine nucleobase catabolic process"/>
    <property type="evidence" value="ECO:0007669"/>
    <property type="project" value="TreeGrafter"/>
</dbReference>
<feature type="domain" description="Amidohydrolase-related" evidence="10">
    <location>
        <begin position="66"/>
        <end position="445"/>
    </location>
</feature>
<keyword evidence="8" id="KW-0378">Hydrolase</keyword>
<sequence>MSAAPRLVITSNRVLRSPAAPAAPGTIIVDKATGKIVEVLDTVKTRQDFGEQIAHQEDFVEAGDNVVMPGVVDAHVHINEPGRTHWEGFATATKAAAAGGVTTLIDMPLNSIPPTTTVENLHVKTDAARGQTYVDVGFYGGVIPTNVNDLIPLVKEGVKGFKCFMIESGVDEFPCVNEEEIAAAMEKFQETDSVFMFHAEQDCGDIPKPEGMDPKAYNTFLHQRPQLLETNAIRTIIKLAKQYPKVRCHIVHLSAADALPMIRQAKADGVRLTVETCPHYLSLNSEIVPEGATEYKCCPPIREDENREKLWEALKEGTIDYVVSDHSPCVVELKLMEAGDFVGAWGGIGGLQFGIPVVWTEARRRGCTIQDLTKWQSFNTARQVGLGGIKGSIAVGADADFVIWNPEETFVITKEIIEFKNKVTPYMGRTLHGVVKETFVRGQKVWTQGKITSEVALGKLLL</sequence>
<comment type="pathway">
    <text evidence="3">Nitrogen metabolism; (S)-allantoin degradation; allantoate from (S)-allantoin: step 1/1.</text>
</comment>
<dbReference type="GO" id="GO:0004038">
    <property type="term" value="F:allantoinase activity"/>
    <property type="evidence" value="ECO:0007669"/>
    <property type="project" value="UniProtKB-EC"/>
</dbReference>
<dbReference type="EMBL" id="KV442033">
    <property type="protein sequence ID" value="OAQ30774.1"/>
    <property type="molecule type" value="Genomic_DNA"/>
</dbReference>
<dbReference type="PANTHER" id="PTHR43668">
    <property type="entry name" value="ALLANTOINASE"/>
    <property type="match status" value="1"/>
</dbReference>
<name>A0A197K2U5_9FUNG</name>
<dbReference type="InterPro" id="IPR002195">
    <property type="entry name" value="Dihydroorotase_CS"/>
</dbReference>
<keyword evidence="7" id="KW-0479">Metal-binding</keyword>
<dbReference type="Pfam" id="PF01979">
    <property type="entry name" value="Amidohydro_1"/>
    <property type="match status" value="1"/>
</dbReference>
<dbReference type="PANTHER" id="PTHR43668:SF2">
    <property type="entry name" value="ALLANTOINASE"/>
    <property type="match status" value="1"/>
</dbReference>
<dbReference type="InterPro" id="IPR032466">
    <property type="entry name" value="Metal_Hydrolase"/>
</dbReference>
<dbReference type="STRING" id="1314771.A0A197K2U5"/>
<proteinExistence type="inferred from homology"/>
<dbReference type="UniPathway" id="UPA00395">
    <property type="reaction ID" value="UER00653"/>
</dbReference>
<organism evidence="11 12">
    <name type="scientific">Linnemannia elongata AG-77</name>
    <dbReference type="NCBI Taxonomy" id="1314771"/>
    <lineage>
        <taxon>Eukaryota</taxon>
        <taxon>Fungi</taxon>
        <taxon>Fungi incertae sedis</taxon>
        <taxon>Mucoromycota</taxon>
        <taxon>Mortierellomycotina</taxon>
        <taxon>Mortierellomycetes</taxon>
        <taxon>Mortierellales</taxon>
        <taxon>Mortierellaceae</taxon>
        <taxon>Linnemannia</taxon>
    </lineage>
</organism>
<evidence type="ECO:0000256" key="7">
    <source>
        <dbReference type="ARBA" id="ARBA00022723"/>
    </source>
</evidence>
<dbReference type="InterPro" id="IPR011059">
    <property type="entry name" value="Metal-dep_hydrolase_composite"/>
</dbReference>
<dbReference type="InterPro" id="IPR050138">
    <property type="entry name" value="DHOase/Allantoinase_Hydrolase"/>
</dbReference>
<protein>
    <recommendedName>
        <fullName evidence="6">allantoinase</fullName>
        <ecNumber evidence="6">3.5.2.5</ecNumber>
    </recommendedName>
</protein>
<evidence type="ECO:0000256" key="9">
    <source>
        <dbReference type="ARBA" id="ARBA00022833"/>
    </source>
</evidence>
<dbReference type="PROSITE" id="PS00482">
    <property type="entry name" value="DIHYDROOROTASE_1"/>
    <property type="match status" value="1"/>
</dbReference>
<comment type="similarity">
    <text evidence="4">Belongs to the metallo-dependent hydrolases superfamily. Allantoinase family.</text>
</comment>
<dbReference type="GO" id="GO:0005737">
    <property type="term" value="C:cytoplasm"/>
    <property type="evidence" value="ECO:0007669"/>
    <property type="project" value="TreeGrafter"/>
</dbReference>
<comment type="cofactor">
    <cofactor evidence="2">
        <name>Zn(2+)</name>
        <dbReference type="ChEBI" id="CHEBI:29105"/>
    </cofactor>
</comment>
<dbReference type="InterPro" id="IPR017593">
    <property type="entry name" value="Allantoinase"/>
</dbReference>
<keyword evidence="9" id="KW-0862">Zinc</keyword>
<dbReference type="FunFam" id="3.20.20.140:FF:000032">
    <property type="entry name" value="Allantoinase Dal1"/>
    <property type="match status" value="1"/>
</dbReference>
<dbReference type="Gene3D" id="3.20.20.140">
    <property type="entry name" value="Metal-dependent hydrolases"/>
    <property type="match status" value="1"/>
</dbReference>
<evidence type="ECO:0000256" key="3">
    <source>
        <dbReference type="ARBA" id="ARBA00004968"/>
    </source>
</evidence>
<dbReference type="GO" id="GO:0050897">
    <property type="term" value="F:cobalt ion binding"/>
    <property type="evidence" value="ECO:0007669"/>
    <property type="project" value="InterPro"/>
</dbReference>
<dbReference type="Proteomes" id="UP000078512">
    <property type="component" value="Unassembled WGS sequence"/>
</dbReference>
<comment type="subunit">
    <text evidence="5">Homotetramer.</text>
</comment>
<evidence type="ECO:0000256" key="5">
    <source>
        <dbReference type="ARBA" id="ARBA00011881"/>
    </source>
</evidence>
<dbReference type="AlphaFoldDB" id="A0A197K2U5"/>
<dbReference type="InterPro" id="IPR006680">
    <property type="entry name" value="Amidohydro-rel"/>
</dbReference>
<evidence type="ECO:0000313" key="12">
    <source>
        <dbReference type="Proteomes" id="UP000078512"/>
    </source>
</evidence>
<evidence type="ECO:0000256" key="4">
    <source>
        <dbReference type="ARBA" id="ARBA00010368"/>
    </source>
</evidence>
<dbReference type="GO" id="GO:0009442">
    <property type="term" value="P:allantoin assimilation pathway"/>
    <property type="evidence" value="ECO:0007669"/>
    <property type="project" value="EnsemblFungi"/>
</dbReference>
<accession>A0A197K2U5</accession>
<evidence type="ECO:0000256" key="8">
    <source>
        <dbReference type="ARBA" id="ARBA00022801"/>
    </source>
</evidence>
<keyword evidence="12" id="KW-1185">Reference proteome</keyword>